<protein>
    <recommendedName>
        <fullName evidence="9">Membrane protein involved in the export of O-antigen and teichoic acid</fullName>
    </recommendedName>
</protein>
<dbReference type="PANTHER" id="PTHR30250:SF11">
    <property type="entry name" value="O-ANTIGEN TRANSPORTER-RELATED"/>
    <property type="match status" value="1"/>
</dbReference>
<dbReference type="GO" id="GO:0005886">
    <property type="term" value="C:plasma membrane"/>
    <property type="evidence" value="ECO:0007669"/>
    <property type="project" value="UniProtKB-SubCell"/>
</dbReference>
<feature type="transmembrane region" description="Helical" evidence="6">
    <location>
        <begin position="352"/>
        <end position="372"/>
    </location>
</feature>
<evidence type="ECO:0000256" key="3">
    <source>
        <dbReference type="ARBA" id="ARBA00022692"/>
    </source>
</evidence>
<keyword evidence="5 6" id="KW-0472">Membrane</keyword>
<feature type="transmembrane region" description="Helical" evidence="6">
    <location>
        <begin position="289"/>
        <end position="311"/>
    </location>
</feature>
<organism evidence="7 8">
    <name type="scientific">Dysgonomonas macrotermitis</name>
    <dbReference type="NCBI Taxonomy" id="1346286"/>
    <lineage>
        <taxon>Bacteria</taxon>
        <taxon>Pseudomonadati</taxon>
        <taxon>Bacteroidota</taxon>
        <taxon>Bacteroidia</taxon>
        <taxon>Bacteroidales</taxon>
        <taxon>Dysgonomonadaceae</taxon>
        <taxon>Dysgonomonas</taxon>
    </lineage>
</organism>
<feature type="transmembrane region" description="Helical" evidence="6">
    <location>
        <begin position="171"/>
        <end position="189"/>
    </location>
</feature>
<feature type="transmembrane region" description="Helical" evidence="6">
    <location>
        <begin position="323"/>
        <end position="345"/>
    </location>
</feature>
<evidence type="ECO:0000256" key="1">
    <source>
        <dbReference type="ARBA" id="ARBA00004651"/>
    </source>
</evidence>
<evidence type="ECO:0000256" key="4">
    <source>
        <dbReference type="ARBA" id="ARBA00022989"/>
    </source>
</evidence>
<sequence length="414" mass="47832">MSSYILRILKKIGIGESSYKADFINFSIGYIIASALSLLSIVVVNKYLQPEELGRFSYIKSILELLYGVLSVNIYSSYLRFNIKGDNPHVKRLVHRVVLFSTVVLVFFIFFFTKSFICIPFAFIIIYNERMYYFRSLMKMKELNIARILPVFLTFLIITGLFLFFKDLVTGYMIIGAYGIGYTVCLLLLKGSGQETIEKQEFDIIPTKTILKFCIPAMLLVLVDWILNFSAQIFIKEHFGYFDVARYAVSQRALLTIKLFTGLLLMFYPMMYYREIAKGNQTLIRKSRYIMIFLVLSLALLLFVFSKYVYILMGAKAYVNDLGLFRVLLIAECVRVVSSFFLMYLTYVLKTVLNLLIYLTSAMLNIVLLFFFLKDGGIIFAAYSSLISTILIFVLSIVIAHKQENAFFRKQQLS</sequence>
<gene>
    <name evidence="7" type="ORF">SAMN05444362_11833</name>
</gene>
<feature type="transmembrane region" description="Helical" evidence="6">
    <location>
        <begin position="98"/>
        <end position="127"/>
    </location>
</feature>
<dbReference type="AlphaFoldDB" id="A0A1M5I445"/>
<evidence type="ECO:0008006" key="9">
    <source>
        <dbReference type="Google" id="ProtNLM"/>
    </source>
</evidence>
<feature type="transmembrane region" description="Helical" evidence="6">
    <location>
        <begin position="56"/>
        <end position="78"/>
    </location>
</feature>
<comment type="subcellular location">
    <subcellularLocation>
        <location evidence="1">Cell membrane</location>
        <topology evidence="1">Multi-pass membrane protein</topology>
    </subcellularLocation>
</comment>
<dbReference type="InterPro" id="IPR050833">
    <property type="entry name" value="Poly_Biosynth_Transport"/>
</dbReference>
<evidence type="ECO:0000256" key="5">
    <source>
        <dbReference type="ARBA" id="ARBA00023136"/>
    </source>
</evidence>
<reference evidence="8" key="1">
    <citation type="submission" date="2016-11" db="EMBL/GenBank/DDBJ databases">
        <authorList>
            <person name="Varghese N."/>
            <person name="Submissions S."/>
        </authorList>
    </citation>
    <scope>NUCLEOTIDE SEQUENCE [LARGE SCALE GENOMIC DNA]</scope>
    <source>
        <strain evidence="8">DSM 27370</strain>
    </source>
</reference>
<feature type="transmembrane region" description="Helical" evidence="6">
    <location>
        <begin position="247"/>
        <end position="268"/>
    </location>
</feature>
<keyword evidence="8" id="KW-1185">Reference proteome</keyword>
<dbReference type="STRING" id="1346286.SAMN05444362_11833"/>
<dbReference type="RefSeq" id="WP_062178519.1">
    <property type="nucleotide sequence ID" value="NZ_BBXL01000005.1"/>
</dbReference>
<feature type="transmembrane region" description="Helical" evidence="6">
    <location>
        <begin position="148"/>
        <end position="165"/>
    </location>
</feature>
<proteinExistence type="predicted"/>
<accession>A0A1M5I445</accession>
<dbReference type="Proteomes" id="UP000184480">
    <property type="component" value="Unassembled WGS sequence"/>
</dbReference>
<dbReference type="OrthoDB" id="9990794at2"/>
<keyword evidence="2" id="KW-1003">Cell membrane</keyword>
<dbReference type="EMBL" id="FQUC01000018">
    <property type="protein sequence ID" value="SHG23001.1"/>
    <property type="molecule type" value="Genomic_DNA"/>
</dbReference>
<feature type="transmembrane region" description="Helical" evidence="6">
    <location>
        <begin position="23"/>
        <end position="44"/>
    </location>
</feature>
<feature type="transmembrane region" description="Helical" evidence="6">
    <location>
        <begin position="378"/>
        <end position="400"/>
    </location>
</feature>
<evidence type="ECO:0000256" key="2">
    <source>
        <dbReference type="ARBA" id="ARBA00022475"/>
    </source>
</evidence>
<keyword evidence="4 6" id="KW-1133">Transmembrane helix</keyword>
<feature type="transmembrane region" description="Helical" evidence="6">
    <location>
        <begin position="210"/>
        <end position="235"/>
    </location>
</feature>
<dbReference type="PANTHER" id="PTHR30250">
    <property type="entry name" value="PST FAMILY PREDICTED COLANIC ACID TRANSPORTER"/>
    <property type="match status" value="1"/>
</dbReference>
<evidence type="ECO:0000313" key="7">
    <source>
        <dbReference type="EMBL" id="SHG23001.1"/>
    </source>
</evidence>
<keyword evidence="3 6" id="KW-0812">Transmembrane</keyword>
<evidence type="ECO:0000256" key="6">
    <source>
        <dbReference type="SAM" id="Phobius"/>
    </source>
</evidence>
<evidence type="ECO:0000313" key="8">
    <source>
        <dbReference type="Proteomes" id="UP000184480"/>
    </source>
</evidence>
<name>A0A1M5I445_9BACT</name>